<dbReference type="OrthoDB" id="331948at2759"/>
<feature type="transmembrane region" description="Helical" evidence="7">
    <location>
        <begin position="143"/>
        <end position="163"/>
    </location>
</feature>
<dbReference type="InterPro" id="IPR039859">
    <property type="entry name" value="PFA4/ZDH16/20/ERF2-like"/>
</dbReference>
<keyword evidence="6 7" id="KW-0012">Acyltransferase</keyword>
<sequence length="280" mass="30447">MWFVTDGGFIVALLGIALMLAGVGLCLSNMHGWLGASMASGILATGLLVLSVLTASAHWYTMTTNPGTVPKYVQVLAAPASDDADAEHVPLQDEGTTLHCDLCDAARPRCVTHCDSCQGCITMMDHHCPWVNNCVGVGNLKNFVLLLIYLFSTCVYMGSMTVAQVASCPETCGLDDGKQPGKAGVAVMAVAFIFGALAAIMLILEVFSIHYDERIAWIVQMTRAQDRRVKRATLTQKLGVLFGSATFRWHWLLPGRDVHRHRSAADMDFILGYRPLFHES</sequence>
<proteinExistence type="inferred from homology"/>
<comment type="subcellular location">
    <subcellularLocation>
        <location evidence="1">Membrane</location>
        <topology evidence="1">Multi-pass membrane protein</topology>
    </subcellularLocation>
</comment>
<keyword evidence="2 7" id="KW-0808">Transferase</keyword>
<dbReference type="GeneID" id="19947312"/>
<feature type="transmembrane region" description="Helical" evidence="7">
    <location>
        <begin position="7"/>
        <end position="27"/>
    </location>
</feature>
<dbReference type="STRING" id="1156394.T0RZJ4"/>
<evidence type="ECO:0000256" key="4">
    <source>
        <dbReference type="ARBA" id="ARBA00022989"/>
    </source>
</evidence>
<keyword evidence="5 7" id="KW-0472">Membrane</keyword>
<evidence type="ECO:0000259" key="8">
    <source>
        <dbReference type="Pfam" id="PF01529"/>
    </source>
</evidence>
<evidence type="ECO:0000313" key="10">
    <source>
        <dbReference type="Proteomes" id="UP000030762"/>
    </source>
</evidence>
<evidence type="ECO:0000256" key="3">
    <source>
        <dbReference type="ARBA" id="ARBA00022692"/>
    </source>
</evidence>
<reference evidence="9 10" key="1">
    <citation type="submission" date="2012-04" db="EMBL/GenBank/DDBJ databases">
        <title>The Genome Sequence of Saprolegnia declina VS20.</title>
        <authorList>
            <consortium name="The Broad Institute Genome Sequencing Platform"/>
            <person name="Russ C."/>
            <person name="Nusbaum C."/>
            <person name="Tyler B."/>
            <person name="van West P."/>
            <person name="Dieguez-Uribeondo J."/>
            <person name="de Bruijn I."/>
            <person name="Tripathy S."/>
            <person name="Jiang R."/>
            <person name="Young S.K."/>
            <person name="Zeng Q."/>
            <person name="Gargeya S."/>
            <person name="Fitzgerald M."/>
            <person name="Haas B."/>
            <person name="Abouelleil A."/>
            <person name="Alvarado L."/>
            <person name="Arachchi H.M."/>
            <person name="Berlin A."/>
            <person name="Chapman S.B."/>
            <person name="Goldberg J."/>
            <person name="Griggs A."/>
            <person name="Gujja S."/>
            <person name="Hansen M."/>
            <person name="Howarth C."/>
            <person name="Imamovic A."/>
            <person name="Larimer J."/>
            <person name="McCowen C."/>
            <person name="Montmayeur A."/>
            <person name="Murphy C."/>
            <person name="Neiman D."/>
            <person name="Pearson M."/>
            <person name="Priest M."/>
            <person name="Roberts A."/>
            <person name="Saif S."/>
            <person name="Shea T."/>
            <person name="Sisk P."/>
            <person name="Sykes S."/>
            <person name="Wortman J."/>
            <person name="Nusbaum C."/>
            <person name="Birren B."/>
        </authorList>
    </citation>
    <scope>NUCLEOTIDE SEQUENCE [LARGE SCALE GENOMIC DNA]</scope>
    <source>
        <strain evidence="9 10">VS20</strain>
    </source>
</reference>
<comment type="domain">
    <text evidence="7">The DHHC domain is required for palmitoyltransferase activity.</text>
</comment>
<accession>T0RZJ4</accession>
<dbReference type="PANTHER" id="PTHR22883:SF147">
    <property type="entry name" value="PALMITOYLTRANSFERASE"/>
    <property type="match status" value="1"/>
</dbReference>
<dbReference type="PANTHER" id="PTHR22883">
    <property type="entry name" value="ZINC FINGER DHHC DOMAIN CONTAINING PROTEIN"/>
    <property type="match status" value="1"/>
</dbReference>
<evidence type="ECO:0000256" key="5">
    <source>
        <dbReference type="ARBA" id="ARBA00023136"/>
    </source>
</evidence>
<dbReference type="GO" id="GO:0019706">
    <property type="term" value="F:protein-cysteine S-palmitoyltransferase activity"/>
    <property type="evidence" value="ECO:0007669"/>
    <property type="project" value="UniProtKB-EC"/>
</dbReference>
<dbReference type="eggNOG" id="KOG1311">
    <property type="taxonomic scope" value="Eukaryota"/>
</dbReference>
<evidence type="ECO:0000256" key="2">
    <source>
        <dbReference type="ARBA" id="ARBA00022679"/>
    </source>
</evidence>
<dbReference type="GO" id="GO:0005783">
    <property type="term" value="C:endoplasmic reticulum"/>
    <property type="evidence" value="ECO:0007669"/>
    <property type="project" value="TreeGrafter"/>
</dbReference>
<protein>
    <recommendedName>
        <fullName evidence="7">Palmitoyltransferase</fullName>
        <ecNumber evidence="7">2.3.1.225</ecNumber>
    </recommendedName>
</protein>
<feature type="transmembrane region" description="Helical" evidence="7">
    <location>
        <begin position="33"/>
        <end position="53"/>
    </location>
</feature>
<evidence type="ECO:0000256" key="7">
    <source>
        <dbReference type="RuleBase" id="RU079119"/>
    </source>
</evidence>
<comment type="similarity">
    <text evidence="7">Belongs to the DHHC palmitoyltransferase family.</text>
</comment>
<dbReference type="InParanoid" id="T0RZJ4"/>
<feature type="domain" description="Palmitoyltransferase DHHC" evidence="8">
    <location>
        <begin position="97"/>
        <end position="210"/>
    </location>
</feature>
<keyword evidence="4 7" id="KW-1133">Transmembrane helix</keyword>
<dbReference type="OMA" id="QGFRCRP"/>
<evidence type="ECO:0000313" key="9">
    <source>
        <dbReference type="EMBL" id="EQC35832.1"/>
    </source>
</evidence>
<dbReference type="VEuPathDB" id="FungiDB:SDRG_06585"/>
<comment type="catalytic activity">
    <reaction evidence="7">
        <text>L-cysteinyl-[protein] + hexadecanoyl-CoA = S-hexadecanoyl-L-cysteinyl-[protein] + CoA</text>
        <dbReference type="Rhea" id="RHEA:36683"/>
        <dbReference type="Rhea" id="RHEA-COMP:10131"/>
        <dbReference type="Rhea" id="RHEA-COMP:11032"/>
        <dbReference type="ChEBI" id="CHEBI:29950"/>
        <dbReference type="ChEBI" id="CHEBI:57287"/>
        <dbReference type="ChEBI" id="CHEBI:57379"/>
        <dbReference type="ChEBI" id="CHEBI:74151"/>
        <dbReference type="EC" id="2.3.1.225"/>
    </reaction>
</comment>
<dbReference type="EC" id="2.3.1.225" evidence="7"/>
<name>T0RZJ4_SAPDV</name>
<dbReference type="RefSeq" id="XP_008610594.1">
    <property type="nucleotide sequence ID" value="XM_008612372.1"/>
</dbReference>
<gene>
    <name evidence="9" type="ORF">SDRG_06585</name>
</gene>
<dbReference type="EMBL" id="JH767149">
    <property type="protein sequence ID" value="EQC35832.1"/>
    <property type="molecule type" value="Genomic_DNA"/>
</dbReference>
<dbReference type="AlphaFoldDB" id="T0RZJ4"/>
<dbReference type="Pfam" id="PF01529">
    <property type="entry name" value="DHHC"/>
    <property type="match status" value="1"/>
</dbReference>
<evidence type="ECO:0000256" key="6">
    <source>
        <dbReference type="ARBA" id="ARBA00023315"/>
    </source>
</evidence>
<keyword evidence="10" id="KW-1185">Reference proteome</keyword>
<dbReference type="GO" id="GO:0006612">
    <property type="term" value="P:protein targeting to membrane"/>
    <property type="evidence" value="ECO:0007669"/>
    <property type="project" value="TreeGrafter"/>
</dbReference>
<organism evidence="9 10">
    <name type="scientific">Saprolegnia diclina (strain VS20)</name>
    <dbReference type="NCBI Taxonomy" id="1156394"/>
    <lineage>
        <taxon>Eukaryota</taxon>
        <taxon>Sar</taxon>
        <taxon>Stramenopiles</taxon>
        <taxon>Oomycota</taxon>
        <taxon>Saprolegniomycetes</taxon>
        <taxon>Saprolegniales</taxon>
        <taxon>Saprolegniaceae</taxon>
        <taxon>Saprolegnia</taxon>
    </lineage>
</organism>
<evidence type="ECO:0000256" key="1">
    <source>
        <dbReference type="ARBA" id="ARBA00004141"/>
    </source>
</evidence>
<dbReference type="PROSITE" id="PS50216">
    <property type="entry name" value="DHHC"/>
    <property type="match status" value="1"/>
</dbReference>
<keyword evidence="3 7" id="KW-0812">Transmembrane</keyword>
<dbReference type="GO" id="GO:0016020">
    <property type="term" value="C:membrane"/>
    <property type="evidence" value="ECO:0007669"/>
    <property type="project" value="UniProtKB-SubCell"/>
</dbReference>
<dbReference type="GO" id="GO:0005794">
    <property type="term" value="C:Golgi apparatus"/>
    <property type="evidence" value="ECO:0007669"/>
    <property type="project" value="TreeGrafter"/>
</dbReference>
<dbReference type="Proteomes" id="UP000030762">
    <property type="component" value="Unassembled WGS sequence"/>
</dbReference>
<dbReference type="InterPro" id="IPR001594">
    <property type="entry name" value="Palmitoyltrfase_DHHC"/>
</dbReference>
<feature type="transmembrane region" description="Helical" evidence="7">
    <location>
        <begin position="183"/>
        <end position="204"/>
    </location>
</feature>